<evidence type="ECO:0000256" key="4">
    <source>
        <dbReference type="ARBA" id="ARBA00022692"/>
    </source>
</evidence>
<dbReference type="STRING" id="469383.Cwoe_2227"/>
<feature type="transmembrane region" description="Helical" evidence="7">
    <location>
        <begin position="12"/>
        <end position="30"/>
    </location>
</feature>
<keyword evidence="5 7" id="KW-1133">Transmembrane helix</keyword>
<organism evidence="9 10">
    <name type="scientific">Conexibacter woesei (strain DSM 14684 / CCUG 47730 / CIP 108061 / JCM 11494 / NBRC 100937 / ID131577)</name>
    <dbReference type="NCBI Taxonomy" id="469383"/>
    <lineage>
        <taxon>Bacteria</taxon>
        <taxon>Bacillati</taxon>
        <taxon>Actinomycetota</taxon>
        <taxon>Thermoleophilia</taxon>
        <taxon>Solirubrobacterales</taxon>
        <taxon>Conexibacteraceae</taxon>
        <taxon>Conexibacter</taxon>
    </lineage>
</organism>
<keyword evidence="10" id="KW-1185">Reference proteome</keyword>
<dbReference type="EMBL" id="CP001854">
    <property type="protein sequence ID" value="ADB50652.1"/>
    <property type="molecule type" value="Genomic_DNA"/>
</dbReference>
<reference evidence="9 10" key="1">
    <citation type="journal article" date="2010" name="Stand. Genomic Sci.">
        <title>Complete genome sequence of Conexibacter woesei type strain (ID131577).</title>
        <authorList>
            <person name="Pukall R."/>
            <person name="Lapidus A."/>
            <person name="Glavina Del Rio T."/>
            <person name="Copeland A."/>
            <person name="Tice H."/>
            <person name="Cheng J.-F."/>
            <person name="Lucas S."/>
            <person name="Chen F."/>
            <person name="Nolan M."/>
            <person name="Bruce D."/>
            <person name="Goodwin L."/>
            <person name="Pitluck S."/>
            <person name="Mavromatis K."/>
            <person name="Ivanova N."/>
            <person name="Ovchinnikova G."/>
            <person name="Pati A."/>
            <person name="Chen A."/>
            <person name="Palaniappan K."/>
            <person name="Land M."/>
            <person name="Hauser L."/>
            <person name="Chang Y.-J."/>
            <person name="Jeffries C.D."/>
            <person name="Chain P."/>
            <person name="Meincke L."/>
            <person name="Sims D."/>
            <person name="Brettin T."/>
            <person name="Detter J.C."/>
            <person name="Rohde M."/>
            <person name="Goeker M."/>
            <person name="Bristow J."/>
            <person name="Eisen J.A."/>
            <person name="Markowitz V."/>
            <person name="Kyrpides N.C."/>
            <person name="Klenk H.-P."/>
            <person name="Hugenholtz P."/>
        </authorList>
    </citation>
    <scope>NUCLEOTIDE SEQUENCE [LARGE SCALE GENOMIC DNA]</scope>
    <source>
        <strain evidence="10">DSM 14684 / CIP 108061 / JCM 11494 / NBRC 100937 / ID131577</strain>
    </source>
</reference>
<keyword evidence="4 7" id="KW-0812">Transmembrane</keyword>
<dbReference type="InterPro" id="IPR035906">
    <property type="entry name" value="MetI-like_sf"/>
</dbReference>
<evidence type="ECO:0000256" key="6">
    <source>
        <dbReference type="ARBA" id="ARBA00023136"/>
    </source>
</evidence>
<feature type="transmembrane region" description="Helical" evidence="7">
    <location>
        <begin position="282"/>
        <end position="308"/>
    </location>
</feature>
<proteinExistence type="inferred from homology"/>
<feature type="transmembrane region" description="Helical" evidence="7">
    <location>
        <begin position="103"/>
        <end position="126"/>
    </location>
</feature>
<dbReference type="GO" id="GO:0055085">
    <property type="term" value="P:transmembrane transport"/>
    <property type="evidence" value="ECO:0007669"/>
    <property type="project" value="InterPro"/>
</dbReference>
<keyword evidence="6 7" id="KW-0472">Membrane</keyword>
<evidence type="ECO:0000256" key="5">
    <source>
        <dbReference type="ARBA" id="ARBA00022989"/>
    </source>
</evidence>
<keyword evidence="3" id="KW-1003">Cell membrane</keyword>
<comment type="subcellular location">
    <subcellularLocation>
        <location evidence="1 7">Cell membrane</location>
        <topology evidence="1 7">Multi-pass membrane protein</topology>
    </subcellularLocation>
</comment>
<dbReference type="PROSITE" id="PS50928">
    <property type="entry name" value="ABC_TM1"/>
    <property type="match status" value="1"/>
</dbReference>
<dbReference type="InterPro" id="IPR000515">
    <property type="entry name" value="MetI-like"/>
</dbReference>
<dbReference type="CDD" id="cd06261">
    <property type="entry name" value="TM_PBP2"/>
    <property type="match status" value="1"/>
</dbReference>
<dbReference type="eggNOG" id="COG0601">
    <property type="taxonomic scope" value="Bacteria"/>
</dbReference>
<dbReference type="PANTHER" id="PTHR43163:SF6">
    <property type="entry name" value="DIPEPTIDE TRANSPORT SYSTEM PERMEASE PROTEIN DPPB-RELATED"/>
    <property type="match status" value="1"/>
</dbReference>
<name>D3F5I5_CONWI</name>
<evidence type="ECO:0000313" key="10">
    <source>
        <dbReference type="Proteomes" id="UP000008229"/>
    </source>
</evidence>
<dbReference type="InterPro" id="IPR045621">
    <property type="entry name" value="BPD_transp_1_N"/>
</dbReference>
<feature type="domain" description="ABC transmembrane type-1" evidence="8">
    <location>
        <begin position="99"/>
        <end position="301"/>
    </location>
</feature>
<evidence type="ECO:0000256" key="7">
    <source>
        <dbReference type="RuleBase" id="RU363032"/>
    </source>
</evidence>
<feature type="transmembrane region" description="Helical" evidence="7">
    <location>
        <begin position="240"/>
        <end position="262"/>
    </location>
</feature>
<evidence type="ECO:0000256" key="3">
    <source>
        <dbReference type="ARBA" id="ARBA00022475"/>
    </source>
</evidence>
<keyword evidence="2 7" id="KW-0813">Transport</keyword>
<dbReference type="HOGENOM" id="CLU_036879_0_1_11"/>
<dbReference type="Pfam" id="PF00528">
    <property type="entry name" value="BPD_transp_1"/>
    <property type="match status" value="1"/>
</dbReference>
<dbReference type="PANTHER" id="PTHR43163">
    <property type="entry name" value="DIPEPTIDE TRANSPORT SYSTEM PERMEASE PROTEIN DPPB-RELATED"/>
    <property type="match status" value="1"/>
</dbReference>
<accession>D3F5I5</accession>
<dbReference type="GO" id="GO:0005886">
    <property type="term" value="C:plasma membrane"/>
    <property type="evidence" value="ECO:0007669"/>
    <property type="project" value="UniProtKB-SubCell"/>
</dbReference>
<dbReference type="SUPFAM" id="SSF161098">
    <property type="entry name" value="MetI-like"/>
    <property type="match status" value="1"/>
</dbReference>
<dbReference type="Gene3D" id="1.10.3720.10">
    <property type="entry name" value="MetI-like"/>
    <property type="match status" value="1"/>
</dbReference>
<evidence type="ECO:0000313" key="9">
    <source>
        <dbReference type="EMBL" id="ADB50652.1"/>
    </source>
</evidence>
<dbReference type="Pfam" id="PF19300">
    <property type="entry name" value="BPD_transp_1_N"/>
    <property type="match status" value="1"/>
</dbReference>
<dbReference type="KEGG" id="cwo:Cwoe_2227"/>
<evidence type="ECO:0000256" key="2">
    <source>
        <dbReference type="ARBA" id="ARBA00022448"/>
    </source>
</evidence>
<evidence type="ECO:0000259" key="8">
    <source>
        <dbReference type="PROSITE" id="PS50928"/>
    </source>
</evidence>
<dbReference type="AlphaFoldDB" id="D3F5I5"/>
<comment type="similarity">
    <text evidence="7">Belongs to the binding-protein-dependent transport system permease family.</text>
</comment>
<dbReference type="OrthoDB" id="9778910at2"/>
<dbReference type="Proteomes" id="UP000008229">
    <property type="component" value="Chromosome"/>
</dbReference>
<sequence length="315" mass="33034">MSVGRSRFVTGRLLQVVPVLAVLLLIVVLLQQLMPGDPARVVAGPRATVEQVEQVRADLNLDSSVAAQFGTYVSNLADGDAGSSNRTGVPITTIVGDRVGVTVWLMVGGLIVSTLLAVPAALLMALRPRSLRARACGRVLTIVLNCPVFWVGLMLASLLALGTGWLPVGGYGVGFEGHVRSMILPWLTIGLAGTPLLARSAAASLRQVLAADHVTTARSLGLSGWPLVRRHLLRNALPPAITLLAFQASAMLFGAVVVEQTFGLPGLGTELISAAAQRDFPVVQALTLIFGAAIITLNLLADLAVALLDPRTTWQ</sequence>
<protein>
    <submittedName>
        <fullName evidence="9">Binding-protein-dependent transport systems inner membrane component</fullName>
    </submittedName>
</protein>
<reference evidence="10" key="2">
    <citation type="submission" date="2010-01" db="EMBL/GenBank/DDBJ databases">
        <title>The complete genome of Conexibacter woesei DSM 14684.</title>
        <authorList>
            <consortium name="US DOE Joint Genome Institute (JGI-PGF)"/>
            <person name="Lucas S."/>
            <person name="Copeland A."/>
            <person name="Lapidus A."/>
            <person name="Glavina del Rio T."/>
            <person name="Dalin E."/>
            <person name="Tice H."/>
            <person name="Bruce D."/>
            <person name="Goodwin L."/>
            <person name="Pitluck S."/>
            <person name="Kyrpides N."/>
            <person name="Mavromatis K."/>
            <person name="Ivanova N."/>
            <person name="Mikhailova N."/>
            <person name="Chertkov O."/>
            <person name="Brettin T."/>
            <person name="Detter J.C."/>
            <person name="Han C."/>
            <person name="Larimer F."/>
            <person name="Land M."/>
            <person name="Hauser L."/>
            <person name="Markowitz V."/>
            <person name="Cheng J.-F."/>
            <person name="Hugenholtz P."/>
            <person name="Woyke T."/>
            <person name="Wu D."/>
            <person name="Pukall R."/>
            <person name="Steenblock K."/>
            <person name="Schneider S."/>
            <person name="Klenk H.-P."/>
            <person name="Eisen J.A."/>
        </authorList>
    </citation>
    <scope>NUCLEOTIDE SEQUENCE [LARGE SCALE GENOMIC DNA]</scope>
    <source>
        <strain evidence="10">DSM 14684 / CIP 108061 / JCM 11494 / NBRC 100937 / ID131577</strain>
    </source>
</reference>
<gene>
    <name evidence="9" type="ordered locus">Cwoe_2227</name>
</gene>
<evidence type="ECO:0000256" key="1">
    <source>
        <dbReference type="ARBA" id="ARBA00004651"/>
    </source>
</evidence>
<feature type="transmembrane region" description="Helical" evidence="7">
    <location>
        <begin position="138"/>
        <end position="161"/>
    </location>
</feature>
<feature type="transmembrane region" description="Helical" evidence="7">
    <location>
        <begin position="181"/>
        <end position="198"/>
    </location>
</feature>
<dbReference type="RefSeq" id="WP_012933703.1">
    <property type="nucleotide sequence ID" value="NC_013739.1"/>
</dbReference>